<dbReference type="RefSeq" id="WP_260978244.1">
    <property type="nucleotide sequence ID" value="NZ_JAODBU010000002.1"/>
</dbReference>
<feature type="transmembrane region" description="Helical" evidence="1">
    <location>
        <begin position="39"/>
        <end position="60"/>
    </location>
</feature>
<reference evidence="2" key="1">
    <citation type="submission" date="2022-09" db="EMBL/GenBank/DDBJ databases">
        <title>Eubacterium sp. LFL-14 isolated from human feces.</title>
        <authorList>
            <person name="Liu F."/>
        </authorList>
    </citation>
    <scope>NUCLEOTIDE SEQUENCE</scope>
    <source>
        <strain evidence="2">LFL-14</strain>
    </source>
</reference>
<keyword evidence="1" id="KW-0472">Membrane</keyword>
<protein>
    <submittedName>
        <fullName evidence="2">Uncharacterized protein</fullName>
    </submittedName>
</protein>
<sequence>MEGRKNIEKTYEIKENNLTNIKIETDDKIKTLDENRNKCLKVIIGLMFSCFSVLILVPVIVLNTKDISCMMQFKLSFEIIFGYSIFTIFILSIISLIFMPGDSVKRIYNIQQKLENSEQFSSIIFTRLKEDEIENWDKDYILLKTEVDEKNRTANIKVYVPYNSLLFL</sequence>
<name>A0ABT2M0M8_9FIRM</name>
<feature type="transmembrane region" description="Helical" evidence="1">
    <location>
        <begin position="80"/>
        <end position="99"/>
    </location>
</feature>
<evidence type="ECO:0000313" key="2">
    <source>
        <dbReference type="EMBL" id="MCT7397808.1"/>
    </source>
</evidence>
<organism evidence="2 3">
    <name type="scientific">Eubacterium album</name>
    <dbReference type="NCBI Taxonomy" id="2978477"/>
    <lineage>
        <taxon>Bacteria</taxon>
        <taxon>Bacillati</taxon>
        <taxon>Bacillota</taxon>
        <taxon>Clostridia</taxon>
        <taxon>Eubacteriales</taxon>
        <taxon>Eubacteriaceae</taxon>
        <taxon>Eubacterium</taxon>
    </lineage>
</organism>
<keyword evidence="1" id="KW-0812">Transmembrane</keyword>
<dbReference type="EMBL" id="JAODBU010000002">
    <property type="protein sequence ID" value="MCT7397808.1"/>
    <property type="molecule type" value="Genomic_DNA"/>
</dbReference>
<evidence type="ECO:0000313" key="3">
    <source>
        <dbReference type="Proteomes" id="UP001431199"/>
    </source>
</evidence>
<keyword evidence="1" id="KW-1133">Transmembrane helix</keyword>
<proteinExistence type="predicted"/>
<comment type="caution">
    <text evidence="2">The sequence shown here is derived from an EMBL/GenBank/DDBJ whole genome shotgun (WGS) entry which is preliminary data.</text>
</comment>
<gene>
    <name evidence="2" type="ORF">N5B56_01735</name>
</gene>
<accession>A0ABT2M0M8</accession>
<dbReference type="Proteomes" id="UP001431199">
    <property type="component" value="Unassembled WGS sequence"/>
</dbReference>
<evidence type="ECO:0000256" key="1">
    <source>
        <dbReference type="SAM" id="Phobius"/>
    </source>
</evidence>
<keyword evidence="3" id="KW-1185">Reference proteome</keyword>